<reference evidence="1 2" key="1">
    <citation type="submission" date="2023-05" db="EMBL/GenBank/DDBJ databases">
        <authorList>
            <person name="Guo Y."/>
        </authorList>
    </citation>
    <scope>NUCLEOTIDE SEQUENCE [LARGE SCALE GENOMIC DNA]</scope>
    <source>
        <strain evidence="1 2">GR2756</strain>
    </source>
</reference>
<evidence type="ECO:0000313" key="1">
    <source>
        <dbReference type="EMBL" id="MDT9600085.1"/>
    </source>
</evidence>
<dbReference type="EMBL" id="JAVUPU010000007">
    <property type="protein sequence ID" value="MDT9600085.1"/>
    <property type="molecule type" value="Genomic_DNA"/>
</dbReference>
<protein>
    <recommendedName>
        <fullName evidence="3">Transcriptional regulator</fullName>
    </recommendedName>
</protein>
<dbReference type="RefSeq" id="WP_315727184.1">
    <property type="nucleotide sequence ID" value="NZ_JAVUPU010000007.1"/>
</dbReference>
<name>A0ABU3QAW3_9SPHN</name>
<accession>A0ABU3QAW3</accession>
<gene>
    <name evidence="1" type="ORF">RQX22_14080</name>
</gene>
<keyword evidence="2" id="KW-1185">Reference proteome</keyword>
<comment type="caution">
    <text evidence="1">The sequence shown here is derived from an EMBL/GenBank/DDBJ whole genome shotgun (WGS) entry which is preliminary data.</text>
</comment>
<organism evidence="1 2">
    <name type="scientific">Sphingosinicella rhizophila</name>
    <dbReference type="NCBI Taxonomy" id="3050082"/>
    <lineage>
        <taxon>Bacteria</taxon>
        <taxon>Pseudomonadati</taxon>
        <taxon>Pseudomonadota</taxon>
        <taxon>Alphaproteobacteria</taxon>
        <taxon>Sphingomonadales</taxon>
        <taxon>Sphingosinicellaceae</taxon>
        <taxon>Sphingosinicella</taxon>
    </lineage>
</organism>
<evidence type="ECO:0000313" key="2">
    <source>
        <dbReference type="Proteomes" id="UP001259572"/>
    </source>
</evidence>
<sequence>MSSNDENIYHQRRAREEMDLGYRADHRCAAESHFRLASLHMQRIAAGAGVSADVQEMLVGT</sequence>
<evidence type="ECO:0008006" key="3">
    <source>
        <dbReference type="Google" id="ProtNLM"/>
    </source>
</evidence>
<dbReference type="Proteomes" id="UP001259572">
    <property type="component" value="Unassembled WGS sequence"/>
</dbReference>
<proteinExistence type="predicted"/>